<feature type="transmembrane region" description="Helical" evidence="1">
    <location>
        <begin position="33"/>
        <end position="56"/>
    </location>
</feature>
<organism evidence="3 4">
    <name type="scientific">Sphaerisporangium album</name>
    <dbReference type="NCBI Taxonomy" id="509200"/>
    <lineage>
        <taxon>Bacteria</taxon>
        <taxon>Bacillati</taxon>
        <taxon>Actinomycetota</taxon>
        <taxon>Actinomycetes</taxon>
        <taxon>Streptosporangiales</taxon>
        <taxon>Streptosporangiaceae</taxon>
        <taxon>Sphaerisporangium</taxon>
    </lineage>
</organism>
<keyword evidence="1" id="KW-1133">Transmembrane helix</keyword>
<evidence type="ECO:0000256" key="1">
    <source>
        <dbReference type="SAM" id="Phobius"/>
    </source>
</evidence>
<evidence type="ECO:0000313" key="4">
    <source>
        <dbReference type="Proteomes" id="UP000253094"/>
    </source>
</evidence>
<sequence length="138" mass="14147">MVFVVGRVRRGSGRGSGTRRVSLRGVAGDRGSATVWVLGPMALVWLLAGVMLLAGVARVGRDRAQSAADLSALAGAGQALAAPERACRLAGDIAHANGASLRRCVVDAGVVDVSVIIPLKLPWVGRRSITATSRAGPR</sequence>
<keyword evidence="1" id="KW-0472">Membrane</keyword>
<dbReference type="Pfam" id="PF13400">
    <property type="entry name" value="Tad"/>
    <property type="match status" value="1"/>
</dbReference>
<evidence type="ECO:0000313" key="3">
    <source>
        <dbReference type="EMBL" id="RCG30319.1"/>
    </source>
</evidence>
<dbReference type="NCBIfam" id="TIGR03816">
    <property type="entry name" value="tadE_like_DECH"/>
    <property type="match status" value="1"/>
</dbReference>
<dbReference type="InterPro" id="IPR028087">
    <property type="entry name" value="Tad_N"/>
</dbReference>
<protein>
    <recommendedName>
        <fullName evidence="2">Putative Flp pilus-assembly TadG-like N-terminal domain-containing protein</fullName>
    </recommendedName>
</protein>
<gene>
    <name evidence="3" type="ORF">DQ384_16425</name>
</gene>
<dbReference type="EMBL" id="QOIL01000008">
    <property type="protein sequence ID" value="RCG30319.1"/>
    <property type="molecule type" value="Genomic_DNA"/>
</dbReference>
<dbReference type="AlphaFoldDB" id="A0A367FK93"/>
<evidence type="ECO:0000259" key="2">
    <source>
        <dbReference type="Pfam" id="PF13400"/>
    </source>
</evidence>
<accession>A0A367FK93</accession>
<feature type="domain" description="Putative Flp pilus-assembly TadG-like N-terminal" evidence="2">
    <location>
        <begin position="31"/>
        <end position="77"/>
    </location>
</feature>
<name>A0A367FK93_9ACTN</name>
<dbReference type="InterPro" id="IPR021202">
    <property type="entry name" value="Rv3654c-like"/>
</dbReference>
<dbReference type="Proteomes" id="UP000253094">
    <property type="component" value="Unassembled WGS sequence"/>
</dbReference>
<keyword evidence="1" id="KW-0812">Transmembrane</keyword>
<proteinExistence type="predicted"/>
<reference evidence="3 4" key="1">
    <citation type="submission" date="2018-06" db="EMBL/GenBank/DDBJ databases">
        <title>Sphaerisporangium craniellae sp. nov., isolated from a marine sponge in the South China Sea.</title>
        <authorList>
            <person name="Li L."/>
        </authorList>
    </citation>
    <scope>NUCLEOTIDE SEQUENCE [LARGE SCALE GENOMIC DNA]</scope>
    <source>
        <strain evidence="3 4">CCTCC AA 208026</strain>
    </source>
</reference>
<keyword evidence="4" id="KW-1185">Reference proteome</keyword>
<comment type="caution">
    <text evidence="3">The sequence shown here is derived from an EMBL/GenBank/DDBJ whole genome shotgun (WGS) entry which is preliminary data.</text>
</comment>